<evidence type="ECO:0000256" key="7">
    <source>
        <dbReference type="ARBA" id="ARBA00023237"/>
    </source>
</evidence>
<dbReference type="InterPro" id="IPR003423">
    <property type="entry name" value="OMP_efflux"/>
</dbReference>
<organism evidence="9 10">
    <name type="scientific">Plebeiibacterium sediminum</name>
    <dbReference type="NCBI Taxonomy" id="2992112"/>
    <lineage>
        <taxon>Bacteria</taxon>
        <taxon>Pseudomonadati</taxon>
        <taxon>Bacteroidota</taxon>
        <taxon>Bacteroidia</taxon>
        <taxon>Marinilabiliales</taxon>
        <taxon>Marinilabiliaceae</taxon>
        <taxon>Plebeiibacterium</taxon>
    </lineage>
</organism>
<protein>
    <submittedName>
        <fullName evidence="9">TolC family protein</fullName>
    </submittedName>
</protein>
<dbReference type="AlphaFoldDB" id="A0AAE3M165"/>
<evidence type="ECO:0000313" key="9">
    <source>
        <dbReference type="EMBL" id="MCW3784986.1"/>
    </source>
</evidence>
<keyword evidence="5" id="KW-0812">Transmembrane</keyword>
<dbReference type="EMBL" id="JAPDPJ010000001">
    <property type="protein sequence ID" value="MCW3784986.1"/>
    <property type="molecule type" value="Genomic_DNA"/>
</dbReference>
<comment type="similarity">
    <text evidence="2">Belongs to the outer membrane factor (OMF) (TC 1.B.17) family.</text>
</comment>
<dbReference type="GO" id="GO:0015288">
    <property type="term" value="F:porin activity"/>
    <property type="evidence" value="ECO:0007669"/>
    <property type="project" value="TreeGrafter"/>
</dbReference>
<proteinExistence type="inferred from homology"/>
<feature type="signal peptide" evidence="8">
    <location>
        <begin position="1"/>
        <end position="22"/>
    </location>
</feature>
<keyword evidence="3" id="KW-0813">Transport</keyword>
<evidence type="ECO:0000256" key="2">
    <source>
        <dbReference type="ARBA" id="ARBA00007613"/>
    </source>
</evidence>
<feature type="chain" id="PRO_5042153460" evidence="8">
    <location>
        <begin position="23"/>
        <end position="436"/>
    </location>
</feature>
<keyword evidence="6" id="KW-0472">Membrane</keyword>
<evidence type="ECO:0000256" key="6">
    <source>
        <dbReference type="ARBA" id="ARBA00023136"/>
    </source>
</evidence>
<dbReference type="Proteomes" id="UP001209229">
    <property type="component" value="Unassembled WGS sequence"/>
</dbReference>
<evidence type="ECO:0000256" key="8">
    <source>
        <dbReference type="SAM" id="SignalP"/>
    </source>
</evidence>
<dbReference type="PANTHER" id="PTHR30026:SF20">
    <property type="entry name" value="OUTER MEMBRANE PROTEIN TOLC"/>
    <property type="match status" value="1"/>
</dbReference>
<dbReference type="Pfam" id="PF02321">
    <property type="entry name" value="OEP"/>
    <property type="match status" value="2"/>
</dbReference>
<dbReference type="RefSeq" id="WP_301188557.1">
    <property type="nucleotide sequence ID" value="NZ_JAPDPJ010000001.1"/>
</dbReference>
<keyword evidence="7" id="KW-0998">Cell outer membrane</keyword>
<comment type="caution">
    <text evidence="9">The sequence shown here is derived from an EMBL/GenBank/DDBJ whole genome shotgun (WGS) entry which is preliminary data.</text>
</comment>
<keyword evidence="4" id="KW-1134">Transmembrane beta strand</keyword>
<sequence length="436" mass="49746">MKNKRKYYVIILFLLFPYFVKAQTDTLEVTLSQAMAYATEFGYQSINARYDIDIARKKVNETIAIGLPQINGSGSIANNLKLQENQIQFGDTTITTVFGTKYNNSIGGRVDQLLFDGSYFVGLQASKVYVRLSENVERKTNIELKQAVAEAYFLTLVAKQNIQDFKATLETNKNTLKQIEAYFEKGFREDIEVDQIKLMVNESQRMYDDAENQYKIALSILKFAMGYDIDKPLKLSESINDILLTIPTTPTLMSDIKTHIDYQTIQTQIDIKGLDIKNQRALAMPRLSAFLTYDYAYFGQNWSDLVKTEGSMLGVALSVPIFSSGQRSAQLKQKKYELSKLSVEKQMVEQSLKRDLIVAKANLENAQKQFLNARESKTISERIYQKSLVKFKNGLLNSLELSQNEGNMIESVINYNNAAMNYFNLYIVYKKANSQL</sequence>
<accession>A0AAE3M165</accession>
<dbReference type="Gene3D" id="1.20.1600.10">
    <property type="entry name" value="Outer membrane efflux proteins (OEP)"/>
    <property type="match status" value="1"/>
</dbReference>
<keyword evidence="8" id="KW-0732">Signal</keyword>
<evidence type="ECO:0000256" key="3">
    <source>
        <dbReference type="ARBA" id="ARBA00022448"/>
    </source>
</evidence>
<dbReference type="SUPFAM" id="SSF56954">
    <property type="entry name" value="Outer membrane efflux proteins (OEP)"/>
    <property type="match status" value="1"/>
</dbReference>
<dbReference type="GO" id="GO:0015562">
    <property type="term" value="F:efflux transmembrane transporter activity"/>
    <property type="evidence" value="ECO:0007669"/>
    <property type="project" value="InterPro"/>
</dbReference>
<dbReference type="GO" id="GO:1990281">
    <property type="term" value="C:efflux pump complex"/>
    <property type="evidence" value="ECO:0007669"/>
    <property type="project" value="TreeGrafter"/>
</dbReference>
<comment type="subcellular location">
    <subcellularLocation>
        <location evidence="1">Cell outer membrane</location>
    </subcellularLocation>
</comment>
<name>A0AAE3M165_9BACT</name>
<dbReference type="InterPro" id="IPR051906">
    <property type="entry name" value="TolC-like"/>
</dbReference>
<evidence type="ECO:0000256" key="5">
    <source>
        <dbReference type="ARBA" id="ARBA00022692"/>
    </source>
</evidence>
<gene>
    <name evidence="9" type="ORF">OM075_00840</name>
</gene>
<dbReference type="GO" id="GO:0009279">
    <property type="term" value="C:cell outer membrane"/>
    <property type="evidence" value="ECO:0007669"/>
    <property type="project" value="UniProtKB-SubCell"/>
</dbReference>
<dbReference type="PANTHER" id="PTHR30026">
    <property type="entry name" value="OUTER MEMBRANE PROTEIN TOLC"/>
    <property type="match status" value="1"/>
</dbReference>
<reference evidence="9" key="1">
    <citation type="submission" date="2022-10" db="EMBL/GenBank/DDBJ databases">
        <authorList>
            <person name="Yu W.X."/>
        </authorList>
    </citation>
    <scope>NUCLEOTIDE SEQUENCE</scope>
    <source>
        <strain evidence="9">AAT</strain>
    </source>
</reference>
<keyword evidence="10" id="KW-1185">Reference proteome</keyword>
<evidence type="ECO:0000256" key="1">
    <source>
        <dbReference type="ARBA" id="ARBA00004442"/>
    </source>
</evidence>
<evidence type="ECO:0000313" key="10">
    <source>
        <dbReference type="Proteomes" id="UP001209229"/>
    </source>
</evidence>
<evidence type="ECO:0000256" key="4">
    <source>
        <dbReference type="ARBA" id="ARBA00022452"/>
    </source>
</evidence>